<dbReference type="EMBL" id="FQ790358">
    <property type="protein sequence ID" value="CCD55923.1"/>
    <property type="molecule type" value="Genomic_DNA"/>
</dbReference>
<reference evidence="2" key="1">
    <citation type="journal article" date="2011" name="PLoS Genet.">
        <title>Genomic analysis of the necrotrophic fungal pathogens Sclerotinia sclerotiorum and Botrytis cinerea.</title>
        <authorList>
            <person name="Amselem J."/>
            <person name="Cuomo C.A."/>
            <person name="van Kan J.A."/>
            <person name="Viaud M."/>
            <person name="Benito E.P."/>
            <person name="Couloux A."/>
            <person name="Coutinho P.M."/>
            <person name="de Vries R.P."/>
            <person name="Dyer P.S."/>
            <person name="Fillinger S."/>
            <person name="Fournier E."/>
            <person name="Gout L."/>
            <person name="Hahn M."/>
            <person name="Kohn L."/>
            <person name="Lapalu N."/>
            <person name="Plummer K.M."/>
            <person name="Pradier J.M."/>
            <person name="Quevillon E."/>
            <person name="Sharon A."/>
            <person name="Simon A."/>
            <person name="ten Have A."/>
            <person name="Tudzynski B."/>
            <person name="Tudzynski P."/>
            <person name="Wincker P."/>
            <person name="Andrew M."/>
            <person name="Anthouard V."/>
            <person name="Beever R.E."/>
            <person name="Beffa R."/>
            <person name="Benoit I."/>
            <person name="Bouzid O."/>
            <person name="Brault B."/>
            <person name="Chen Z."/>
            <person name="Choquer M."/>
            <person name="Collemare J."/>
            <person name="Cotton P."/>
            <person name="Danchin E.G."/>
            <person name="Da Silva C."/>
            <person name="Gautier A."/>
            <person name="Giraud C."/>
            <person name="Giraud T."/>
            <person name="Gonzalez C."/>
            <person name="Grossetete S."/>
            <person name="Guldener U."/>
            <person name="Henrissat B."/>
            <person name="Howlett B.J."/>
            <person name="Kodira C."/>
            <person name="Kretschmer M."/>
            <person name="Lappartient A."/>
            <person name="Leroch M."/>
            <person name="Levis C."/>
            <person name="Mauceli E."/>
            <person name="Neuveglise C."/>
            <person name="Oeser B."/>
            <person name="Pearson M."/>
            <person name="Poulain J."/>
            <person name="Poussereau N."/>
            <person name="Quesneville H."/>
            <person name="Rascle C."/>
            <person name="Schumacher J."/>
            <person name="Segurens B."/>
            <person name="Sexton A."/>
            <person name="Silva E."/>
            <person name="Sirven C."/>
            <person name="Soanes D.M."/>
            <person name="Talbot N.J."/>
            <person name="Templeton M."/>
            <person name="Yandava C."/>
            <person name="Yarden O."/>
            <person name="Zeng Q."/>
            <person name="Rollins J.A."/>
            <person name="Lebrun M.H."/>
            <person name="Dickman M."/>
        </authorList>
    </citation>
    <scope>NUCLEOTIDE SEQUENCE [LARGE SCALE GENOMIC DNA]</scope>
    <source>
        <strain evidence="2">T4</strain>
    </source>
</reference>
<proteinExistence type="predicted"/>
<name>G2YWC5_BOTF4</name>
<gene>
    <name evidence="1" type="ORF">BofuT4_P150550.1</name>
</gene>
<accession>G2YWC5</accession>
<evidence type="ECO:0000313" key="1">
    <source>
        <dbReference type="EMBL" id="CCD55923.1"/>
    </source>
</evidence>
<protein>
    <submittedName>
        <fullName evidence="1">Uncharacterized protein</fullName>
    </submittedName>
</protein>
<sequence>MKSLKRIQEKAKLETIDEVGPAEIDDTPRVYSDKNLSASVLHLKIHLNFPQVRGNLEIDTAFNIYCCASSYRRLRFLIRFGQLSAELCFWCCQMSGMIR</sequence>
<evidence type="ECO:0000313" key="2">
    <source>
        <dbReference type="Proteomes" id="UP000008177"/>
    </source>
</evidence>
<dbReference type="HOGENOM" id="CLU_2320075_0_0_1"/>
<dbReference type="Proteomes" id="UP000008177">
    <property type="component" value="Unplaced contigs"/>
</dbReference>
<dbReference type="InParanoid" id="G2YWC5"/>
<dbReference type="AlphaFoldDB" id="G2YWC5"/>
<organism evidence="1 2">
    <name type="scientific">Botryotinia fuckeliana (strain T4)</name>
    <name type="common">Noble rot fungus</name>
    <name type="synonym">Botrytis cinerea</name>
    <dbReference type="NCBI Taxonomy" id="999810"/>
    <lineage>
        <taxon>Eukaryota</taxon>
        <taxon>Fungi</taxon>
        <taxon>Dikarya</taxon>
        <taxon>Ascomycota</taxon>
        <taxon>Pezizomycotina</taxon>
        <taxon>Leotiomycetes</taxon>
        <taxon>Helotiales</taxon>
        <taxon>Sclerotiniaceae</taxon>
        <taxon>Botrytis</taxon>
    </lineage>
</organism>